<evidence type="ECO:0000259" key="2">
    <source>
        <dbReference type="Pfam" id="PF07879"/>
    </source>
</evidence>
<dbReference type="GO" id="GO:0006355">
    <property type="term" value="P:regulation of DNA-templated transcription"/>
    <property type="evidence" value="ECO:0007669"/>
    <property type="project" value="InterPro"/>
</dbReference>
<comment type="caution">
    <text evidence="3">The sequence shown here is derived from an EMBL/GenBank/DDBJ whole genome shotgun (WGS) entry which is preliminary data.</text>
</comment>
<evidence type="ECO:0000256" key="1">
    <source>
        <dbReference type="SAM" id="MobiDB-lite"/>
    </source>
</evidence>
<name>A0A5B2ZE74_9GAMM</name>
<reference evidence="3 4" key="2">
    <citation type="submission" date="2019-09" db="EMBL/GenBank/DDBJ databases">
        <authorList>
            <person name="Mazur A."/>
        </authorList>
    </citation>
    <scope>NUCLEOTIDE SEQUENCE [LARGE SCALE GENOMIC DNA]</scope>
    <source>
        <strain evidence="3 4">3729k</strain>
    </source>
</reference>
<feature type="region of interest" description="Disordered" evidence="1">
    <location>
        <begin position="104"/>
        <end position="123"/>
    </location>
</feature>
<accession>A0A5B2ZE74</accession>
<dbReference type="RefSeq" id="WP_149859602.1">
    <property type="nucleotide sequence ID" value="NZ_VUOD01000002.1"/>
</dbReference>
<gene>
    <name evidence="3" type="primary">phaR</name>
    <name evidence="3" type="ORF">F0415_02345</name>
</gene>
<reference evidence="3 4" key="1">
    <citation type="submission" date="2019-09" db="EMBL/GenBank/DDBJ databases">
        <title>Arenimonas chukotkensis sp. nov., a bacterium isolated from Chukotka hot spring, Arctic region, Russia.</title>
        <authorList>
            <person name="Zayulina K.S."/>
            <person name="Prokofeva M.I."/>
            <person name="Elcheninov A.G."/>
            <person name="Novikov A."/>
            <person name="Kochetkova T.V."/>
            <person name="Kublanov I.V."/>
        </authorList>
    </citation>
    <scope>NUCLEOTIDE SEQUENCE [LARGE SCALE GENOMIC DNA]</scope>
    <source>
        <strain evidence="3 4">3729k</strain>
    </source>
</reference>
<sequence>MAQVRIIKKYPNRRLYDTGISSYITLEDVRQLIVEGEEVSVRDARTGSDLTRVVLMQIIAEQEPQEQPVFTNELLTLAIRFHGGSQQALLCDCLERSLRNFLEQHRQASGPGEPGAVAPFRRR</sequence>
<dbReference type="InterPro" id="IPR012909">
    <property type="entry name" value="PHA_DNA-bd_N"/>
</dbReference>
<protein>
    <submittedName>
        <fullName evidence="3">Polyhydroxyalkanoate synthesis repressor PhaR</fullName>
    </submittedName>
</protein>
<organism evidence="3 4">
    <name type="scientific">Arenimonas fontis</name>
    <dbReference type="NCBI Taxonomy" id="2608255"/>
    <lineage>
        <taxon>Bacteria</taxon>
        <taxon>Pseudomonadati</taxon>
        <taxon>Pseudomonadota</taxon>
        <taxon>Gammaproteobacteria</taxon>
        <taxon>Lysobacterales</taxon>
        <taxon>Lysobacteraceae</taxon>
        <taxon>Arenimonas</taxon>
    </lineage>
</organism>
<proteinExistence type="predicted"/>
<dbReference type="NCBIfam" id="TIGR01848">
    <property type="entry name" value="PHA_reg_PhaR"/>
    <property type="match status" value="1"/>
</dbReference>
<keyword evidence="4" id="KW-1185">Reference proteome</keyword>
<dbReference type="AlphaFoldDB" id="A0A5B2ZE74"/>
<dbReference type="EMBL" id="VUOD01000002">
    <property type="protein sequence ID" value="KAA2285500.1"/>
    <property type="molecule type" value="Genomic_DNA"/>
</dbReference>
<dbReference type="Pfam" id="PF07879">
    <property type="entry name" value="PHB_acc_N"/>
    <property type="match status" value="1"/>
</dbReference>
<dbReference type="Proteomes" id="UP000322165">
    <property type="component" value="Unassembled WGS sequence"/>
</dbReference>
<feature type="domain" description="PHA accumulation regulator DNA-binding N-terminal" evidence="2">
    <location>
        <begin position="6"/>
        <end position="64"/>
    </location>
</feature>
<dbReference type="InterPro" id="IPR010134">
    <property type="entry name" value="PHA_reg_PhaR"/>
</dbReference>
<evidence type="ECO:0000313" key="3">
    <source>
        <dbReference type="EMBL" id="KAA2285500.1"/>
    </source>
</evidence>
<evidence type="ECO:0000313" key="4">
    <source>
        <dbReference type="Proteomes" id="UP000322165"/>
    </source>
</evidence>